<dbReference type="EMBL" id="JAPFRF010000012">
    <property type="protein sequence ID" value="KAJ7313829.1"/>
    <property type="molecule type" value="Genomic_DNA"/>
</dbReference>
<evidence type="ECO:0000256" key="2">
    <source>
        <dbReference type="ARBA" id="ARBA00022525"/>
    </source>
</evidence>
<evidence type="ECO:0000256" key="4">
    <source>
        <dbReference type="ARBA" id="ARBA00022737"/>
    </source>
</evidence>
<feature type="domain" description="SRCR" evidence="8">
    <location>
        <begin position="164"/>
        <end position="263"/>
    </location>
</feature>
<name>A0A9Q1AVI1_9SAUR</name>
<dbReference type="AlphaFoldDB" id="A0A9Q1AVI1"/>
<protein>
    <recommendedName>
        <fullName evidence="8">SRCR domain-containing protein</fullName>
    </recommendedName>
</protein>
<dbReference type="InterPro" id="IPR013783">
    <property type="entry name" value="Ig-like_fold"/>
</dbReference>
<dbReference type="InterPro" id="IPR001190">
    <property type="entry name" value="SRCR"/>
</dbReference>
<dbReference type="SMART" id="SM00202">
    <property type="entry name" value="SR"/>
    <property type="match status" value="1"/>
</dbReference>
<keyword evidence="2" id="KW-0964">Secreted</keyword>
<dbReference type="PRINTS" id="PR00258">
    <property type="entry name" value="SPERACTRCPTR"/>
</dbReference>
<gene>
    <name evidence="9" type="ORF">JRQ81_005566</name>
</gene>
<dbReference type="GO" id="GO:0031638">
    <property type="term" value="P:zymogen activation"/>
    <property type="evidence" value="ECO:0007669"/>
    <property type="project" value="TreeGrafter"/>
</dbReference>
<dbReference type="GO" id="GO:0005886">
    <property type="term" value="C:plasma membrane"/>
    <property type="evidence" value="ECO:0007669"/>
    <property type="project" value="TreeGrafter"/>
</dbReference>
<dbReference type="SUPFAM" id="SSF56487">
    <property type="entry name" value="SRCR-like"/>
    <property type="match status" value="1"/>
</dbReference>
<organism evidence="9 10">
    <name type="scientific">Phrynocephalus forsythii</name>
    <dbReference type="NCBI Taxonomy" id="171643"/>
    <lineage>
        <taxon>Eukaryota</taxon>
        <taxon>Metazoa</taxon>
        <taxon>Chordata</taxon>
        <taxon>Craniata</taxon>
        <taxon>Vertebrata</taxon>
        <taxon>Euteleostomi</taxon>
        <taxon>Lepidosauria</taxon>
        <taxon>Squamata</taxon>
        <taxon>Bifurcata</taxon>
        <taxon>Unidentata</taxon>
        <taxon>Episquamata</taxon>
        <taxon>Toxicofera</taxon>
        <taxon>Iguania</taxon>
        <taxon>Acrodonta</taxon>
        <taxon>Agamidae</taxon>
        <taxon>Agaminae</taxon>
        <taxon>Phrynocephalus</taxon>
    </lineage>
</organism>
<dbReference type="PANTHER" id="PTHR48071">
    <property type="entry name" value="SRCR DOMAIN-CONTAINING PROTEIN"/>
    <property type="match status" value="1"/>
</dbReference>
<dbReference type="Gene3D" id="3.10.250.10">
    <property type="entry name" value="SRCR-like domain"/>
    <property type="match status" value="1"/>
</dbReference>
<dbReference type="PROSITE" id="PS50287">
    <property type="entry name" value="SRCR_2"/>
    <property type="match status" value="1"/>
</dbReference>
<evidence type="ECO:0000256" key="5">
    <source>
        <dbReference type="ARBA" id="ARBA00023157"/>
    </source>
</evidence>
<evidence type="ECO:0000256" key="7">
    <source>
        <dbReference type="PROSITE-ProRule" id="PRU00196"/>
    </source>
</evidence>
<evidence type="ECO:0000313" key="10">
    <source>
        <dbReference type="Proteomes" id="UP001142489"/>
    </source>
</evidence>
<dbReference type="PANTHER" id="PTHR48071:SF15">
    <property type="entry name" value="SRCR DOMAIN-CONTAINING PROTEIN"/>
    <property type="match status" value="1"/>
</dbReference>
<keyword evidence="5 7" id="KW-1015">Disulfide bond</keyword>
<dbReference type="PROSITE" id="PS00420">
    <property type="entry name" value="SRCR_1"/>
    <property type="match status" value="1"/>
</dbReference>
<dbReference type="Gene3D" id="2.60.40.10">
    <property type="entry name" value="Immunoglobulins"/>
    <property type="match status" value="1"/>
</dbReference>
<evidence type="ECO:0000256" key="3">
    <source>
        <dbReference type="ARBA" id="ARBA00022729"/>
    </source>
</evidence>
<dbReference type="Proteomes" id="UP001142489">
    <property type="component" value="Unassembled WGS sequence"/>
</dbReference>
<dbReference type="GO" id="GO:0005615">
    <property type="term" value="C:extracellular space"/>
    <property type="evidence" value="ECO:0007669"/>
    <property type="project" value="TreeGrafter"/>
</dbReference>
<keyword evidence="10" id="KW-1185">Reference proteome</keyword>
<dbReference type="GO" id="GO:0004252">
    <property type="term" value="F:serine-type endopeptidase activity"/>
    <property type="evidence" value="ECO:0007669"/>
    <property type="project" value="TreeGrafter"/>
</dbReference>
<comment type="caution">
    <text evidence="7">Lacks conserved residue(s) required for the propagation of feature annotation.</text>
</comment>
<sequence>MLPFALPAQKCLVLTWTLVVKSRSTLTSSLEGAKKKEKMAMKRGPHFPVENVCWSIDFCSWMNLFWLLCAPLATFWYLGKGVDGKDAGLCNSRVTRYFLCKDGHPVSSHRTAPHVDSYLLPLLHVSNQSEGQYTCGYQYKGGNNQVKTSAISVAHNLTILSDMTRLANGSSRCAGRVEVLYNRQWGTVCNDGWDLKSAQVVCRELGCGVALSATQEAHFGRGSDPIWLDNVKCDGTEATLRECRLKNGENMTAAMEKMLVLCVQGMRTCLVEKTAALGAR</sequence>
<comment type="subcellular location">
    <subcellularLocation>
        <location evidence="1">Secreted</location>
    </subcellularLocation>
</comment>
<evidence type="ECO:0000313" key="9">
    <source>
        <dbReference type="EMBL" id="KAJ7313829.1"/>
    </source>
</evidence>
<dbReference type="Pfam" id="PF00530">
    <property type="entry name" value="SRCR"/>
    <property type="match status" value="1"/>
</dbReference>
<keyword evidence="6" id="KW-0325">Glycoprotein</keyword>
<comment type="caution">
    <text evidence="9">The sequence shown here is derived from an EMBL/GenBank/DDBJ whole genome shotgun (WGS) entry which is preliminary data.</text>
</comment>
<keyword evidence="4" id="KW-0677">Repeat</keyword>
<evidence type="ECO:0000259" key="8">
    <source>
        <dbReference type="PROSITE" id="PS50287"/>
    </source>
</evidence>
<dbReference type="InterPro" id="IPR036772">
    <property type="entry name" value="SRCR-like_dom_sf"/>
</dbReference>
<reference evidence="9" key="1">
    <citation type="journal article" date="2023" name="DNA Res.">
        <title>Chromosome-level genome assembly of Phrynocephalus forsythii using third-generation DNA sequencing and Hi-C analysis.</title>
        <authorList>
            <person name="Qi Y."/>
            <person name="Zhao W."/>
            <person name="Zhao Y."/>
            <person name="Niu C."/>
            <person name="Cao S."/>
            <person name="Zhang Y."/>
        </authorList>
    </citation>
    <scope>NUCLEOTIDE SEQUENCE</scope>
    <source>
        <tissue evidence="9">Muscle</tissue>
    </source>
</reference>
<keyword evidence="3" id="KW-0732">Signal</keyword>
<proteinExistence type="predicted"/>
<feature type="disulfide bond" evidence="7">
    <location>
        <begin position="233"/>
        <end position="243"/>
    </location>
</feature>
<evidence type="ECO:0000256" key="1">
    <source>
        <dbReference type="ARBA" id="ARBA00004613"/>
    </source>
</evidence>
<dbReference type="OrthoDB" id="536948at2759"/>
<evidence type="ECO:0000256" key="6">
    <source>
        <dbReference type="ARBA" id="ARBA00023180"/>
    </source>
</evidence>
<dbReference type="FunFam" id="3.10.250.10:FF:000002">
    <property type="entry name" value="Scavenger receptor cysteine-rich type 1 protein M130"/>
    <property type="match status" value="1"/>
</dbReference>
<accession>A0A9Q1AVI1</accession>